<gene>
    <name evidence="8" type="ORF">EAH80_19055</name>
</gene>
<evidence type="ECO:0000256" key="6">
    <source>
        <dbReference type="ARBA" id="ARBA00023717"/>
    </source>
</evidence>
<evidence type="ECO:0000256" key="1">
    <source>
        <dbReference type="ARBA" id="ARBA00002994"/>
    </source>
</evidence>
<accession>A0A502E771</accession>
<dbReference type="EMBL" id="RCZG01000008">
    <property type="protein sequence ID" value="TPG32386.1"/>
    <property type="molecule type" value="Genomic_DNA"/>
</dbReference>
<evidence type="ECO:0000313" key="8">
    <source>
        <dbReference type="EMBL" id="TPG32386.1"/>
    </source>
</evidence>
<dbReference type="OrthoDB" id="9777711at2"/>
<keyword evidence="8" id="KW-0413">Isomerase</keyword>
<dbReference type="Gene3D" id="3.90.226.10">
    <property type="entry name" value="2-enoyl-CoA Hydratase, Chain A, domain 1"/>
    <property type="match status" value="1"/>
</dbReference>
<dbReference type="CDD" id="cd06558">
    <property type="entry name" value="crotonase-like"/>
    <property type="match status" value="1"/>
</dbReference>
<proteinExistence type="inferred from homology"/>
<dbReference type="InterPro" id="IPR029045">
    <property type="entry name" value="ClpP/crotonase-like_dom_sf"/>
</dbReference>
<comment type="similarity">
    <text evidence="2 7">Belongs to the enoyl-CoA hydratase/isomerase family.</text>
</comment>
<comment type="catalytic activity">
    <reaction evidence="5">
        <text>a (3S)-3-hydroxyacyl-CoA = a (2E)-enoyl-CoA + H2O</text>
        <dbReference type="Rhea" id="RHEA:16105"/>
        <dbReference type="ChEBI" id="CHEBI:15377"/>
        <dbReference type="ChEBI" id="CHEBI:57318"/>
        <dbReference type="ChEBI" id="CHEBI:58856"/>
        <dbReference type="EC" id="4.2.1.17"/>
    </reaction>
</comment>
<evidence type="ECO:0000256" key="5">
    <source>
        <dbReference type="ARBA" id="ARBA00023709"/>
    </source>
</evidence>
<keyword evidence="9" id="KW-1185">Reference proteome</keyword>
<dbReference type="SUPFAM" id="SSF52096">
    <property type="entry name" value="ClpP/crotonase"/>
    <property type="match status" value="1"/>
</dbReference>
<comment type="function">
    <text evidence="1">Could possibly oxidize fatty acids using specific components.</text>
</comment>
<protein>
    <submittedName>
        <fullName evidence="8">Enoyl-CoA hydratase/isomerase family protein</fullName>
    </submittedName>
</protein>
<dbReference type="RefSeq" id="WP_140694225.1">
    <property type="nucleotide sequence ID" value="NZ_RCZG01000008.1"/>
</dbReference>
<dbReference type="GO" id="GO:0004300">
    <property type="term" value="F:enoyl-CoA hydratase activity"/>
    <property type="evidence" value="ECO:0007669"/>
    <property type="project" value="UniProtKB-EC"/>
</dbReference>
<dbReference type="PANTHER" id="PTHR11941:SF54">
    <property type="entry name" value="ENOYL-COA HYDRATASE, MITOCHONDRIAL"/>
    <property type="match status" value="1"/>
</dbReference>
<keyword evidence="4" id="KW-0443">Lipid metabolism</keyword>
<dbReference type="AlphaFoldDB" id="A0A502E771"/>
<evidence type="ECO:0000256" key="2">
    <source>
        <dbReference type="ARBA" id="ARBA00005254"/>
    </source>
</evidence>
<dbReference type="GO" id="GO:0016853">
    <property type="term" value="F:isomerase activity"/>
    <property type="evidence" value="ECO:0007669"/>
    <property type="project" value="UniProtKB-KW"/>
</dbReference>
<name>A0A502E771_9MYCO</name>
<dbReference type="Pfam" id="PF00378">
    <property type="entry name" value="ECH_1"/>
    <property type="match status" value="1"/>
</dbReference>
<keyword evidence="3" id="KW-0276">Fatty acid metabolism</keyword>
<sequence>MTTDAELKPLSAVRADIGVELIGNGVAFVEIRRPPSNFFDVALIESLAAVLDELEALPRVRSVVLAARGKHFCAGADYSGTSGAAEISADEGARALYAAAVRLFRAPLPIVAAIQGAAIGGGLGLAMVADFRVASPQSRFAANFARLGFHHGFGLTATLPRAIGHQAAAELLMTGRRVDGREAHRINLVDRCVETDEIQIVAIALAKEIALAAPLAVRSIRATLRAGLAEEVSRATEHERSEQAWLRDTHDFAEGVLAASERRDPVFTAT</sequence>
<reference evidence="8 9" key="1">
    <citation type="journal article" date="2019" name="Environ. Microbiol.">
        <title>Species interactions and distinct microbial communities in high Arctic permafrost affected cryosols are associated with the CH4 and CO2 gas fluxes.</title>
        <authorList>
            <person name="Altshuler I."/>
            <person name="Hamel J."/>
            <person name="Turney S."/>
            <person name="Magnuson E."/>
            <person name="Levesque R."/>
            <person name="Greer C."/>
            <person name="Whyte L.G."/>
        </authorList>
    </citation>
    <scope>NUCLEOTIDE SEQUENCE [LARGE SCALE GENOMIC DNA]</scope>
    <source>
        <strain evidence="8 9">S5.20</strain>
    </source>
</reference>
<dbReference type="PROSITE" id="PS00166">
    <property type="entry name" value="ENOYL_COA_HYDRATASE"/>
    <property type="match status" value="1"/>
</dbReference>
<evidence type="ECO:0000313" key="9">
    <source>
        <dbReference type="Proteomes" id="UP000320095"/>
    </source>
</evidence>
<dbReference type="InterPro" id="IPR018376">
    <property type="entry name" value="Enoyl-CoA_hyd/isom_CS"/>
</dbReference>
<evidence type="ECO:0000256" key="4">
    <source>
        <dbReference type="ARBA" id="ARBA00023098"/>
    </source>
</evidence>
<comment type="catalytic activity">
    <reaction evidence="6">
        <text>a 4-saturated-(3S)-3-hydroxyacyl-CoA = a (3E)-enoyl-CoA + H2O</text>
        <dbReference type="Rhea" id="RHEA:20724"/>
        <dbReference type="ChEBI" id="CHEBI:15377"/>
        <dbReference type="ChEBI" id="CHEBI:58521"/>
        <dbReference type="ChEBI" id="CHEBI:137480"/>
        <dbReference type="EC" id="4.2.1.17"/>
    </reaction>
</comment>
<dbReference type="InterPro" id="IPR001753">
    <property type="entry name" value="Enoyl-CoA_hydra/iso"/>
</dbReference>
<dbReference type="PANTHER" id="PTHR11941">
    <property type="entry name" value="ENOYL-COA HYDRATASE-RELATED"/>
    <property type="match status" value="1"/>
</dbReference>
<evidence type="ECO:0000256" key="7">
    <source>
        <dbReference type="RuleBase" id="RU003707"/>
    </source>
</evidence>
<dbReference type="GO" id="GO:0006635">
    <property type="term" value="P:fatty acid beta-oxidation"/>
    <property type="evidence" value="ECO:0007669"/>
    <property type="project" value="TreeGrafter"/>
</dbReference>
<evidence type="ECO:0000256" key="3">
    <source>
        <dbReference type="ARBA" id="ARBA00022832"/>
    </source>
</evidence>
<organism evidence="8 9">
    <name type="scientific">Mycolicibacterium hodleri</name>
    <dbReference type="NCBI Taxonomy" id="49897"/>
    <lineage>
        <taxon>Bacteria</taxon>
        <taxon>Bacillati</taxon>
        <taxon>Actinomycetota</taxon>
        <taxon>Actinomycetes</taxon>
        <taxon>Mycobacteriales</taxon>
        <taxon>Mycobacteriaceae</taxon>
        <taxon>Mycolicibacterium</taxon>
    </lineage>
</organism>
<comment type="caution">
    <text evidence="8">The sequence shown here is derived from an EMBL/GenBank/DDBJ whole genome shotgun (WGS) entry which is preliminary data.</text>
</comment>
<dbReference type="Proteomes" id="UP000320095">
    <property type="component" value="Unassembled WGS sequence"/>
</dbReference>